<organism evidence="10 11">
    <name type="scientific">Elysia crispata</name>
    <name type="common">lettuce slug</name>
    <dbReference type="NCBI Taxonomy" id="231223"/>
    <lineage>
        <taxon>Eukaryota</taxon>
        <taxon>Metazoa</taxon>
        <taxon>Spiralia</taxon>
        <taxon>Lophotrochozoa</taxon>
        <taxon>Mollusca</taxon>
        <taxon>Gastropoda</taxon>
        <taxon>Heterobranchia</taxon>
        <taxon>Euthyneura</taxon>
        <taxon>Panpulmonata</taxon>
        <taxon>Sacoglossa</taxon>
        <taxon>Placobranchoidea</taxon>
        <taxon>Plakobranchidae</taxon>
        <taxon>Elysia</taxon>
    </lineage>
</organism>
<evidence type="ECO:0000313" key="11">
    <source>
        <dbReference type="Proteomes" id="UP001283361"/>
    </source>
</evidence>
<dbReference type="PANTHER" id="PTHR46149:SF7">
    <property type="entry name" value="GTP-BINDING PROTEIN DI-RAS2"/>
    <property type="match status" value="1"/>
</dbReference>
<dbReference type="InterPro" id="IPR027417">
    <property type="entry name" value="P-loop_NTPase"/>
</dbReference>
<evidence type="ECO:0000256" key="5">
    <source>
        <dbReference type="ARBA" id="ARBA00023134"/>
    </source>
</evidence>
<dbReference type="PRINTS" id="PR00449">
    <property type="entry name" value="RASTRNSFRMNG"/>
</dbReference>
<keyword evidence="8" id="KW-0636">Prenylation</keyword>
<dbReference type="PANTHER" id="PTHR46149">
    <property type="entry name" value="MIP08469P"/>
    <property type="match status" value="1"/>
</dbReference>
<dbReference type="InterPro" id="IPR005225">
    <property type="entry name" value="Small_GTP-bd"/>
</dbReference>
<keyword evidence="2" id="KW-1003">Cell membrane</keyword>
<dbReference type="EMBL" id="JAWDGP010008106">
    <property type="protein sequence ID" value="KAK3690907.1"/>
    <property type="molecule type" value="Genomic_DNA"/>
</dbReference>
<dbReference type="SMART" id="SM00175">
    <property type="entry name" value="RAB"/>
    <property type="match status" value="1"/>
</dbReference>
<dbReference type="GO" id="GO:0005525">
    <property type="term" value="F:GTP binding"/>
    <property type="evidence" value="ECO:0007669"/>
    <property type="project" value="UniProtKB-KW"/>
</dbReference>
<evidence type="ECO:0000256" key="9">
    <source>
        <dbReference type="ARBA" id="ARBA00038061"/>
    </source>
</evidence>
<dbReference type="PROSITE" id="PS51419">
    <property type="entry name" value="RAB"/>
    <property type="match status" value="1"/>
</dbReference>
<keyword evidence="6" id="KW-0472">Membrane</keyword>
<evidence type="ECO:0000256" key="8">
    <source>
        <dbReference type="ARBA" id="ARBA00023289"/>
    </source>
</evidence>
<dbReference type="SMART" id="SM00174">
    <property type="entry name" value="RHO"/>
    <property type="match status" value="1"/>
</dbReference>
<reference evidence="10" key="1">
    <citation type="journal article" date="2023" name="G3 (Bethesda)">
        <title>A reference genome for the long-term kleptoplast-retaining sea slug Elysia crispata morphotype clarki.</title>
        <authorList>
            <person name="Eastman K.E."/>
            <person name="Pendleton A.L."/>
            <person name="Shaikh M.A."/>
            <person name="Suttiyut T."/>
            <person name="Ogas R."/>
            <person name="Tomko P."/>
            <person name="Gavelis G."/>
            <person name="Widhalm J.R."/>
            <person name="Wisecaver J.H."/>
        </authorList>
    </citation>
    <scope>NUCLEOTIDE SEQUENCE</scope>
    <source>
        <strain evidence="10">ECLA1</strain>
    </source>
</reference>
<evidence type="ECO:0000256" key="1">
    <source>
        <dbReference type="ARBA" id="ARBA00004193"/>
    </source>
</evidence>
<dbReference type="AlphaFoldDB" id="A0AAE0XDY7"/>
<evidence type="ECO:0000256" key="2">
    <source>
        <dbReference type="ARBA" id="ARBA00022475"/>
    </source>
</evidence>
<dbReference type="Gene3D" id="3.40.50.300">
    <property type="entry name" value="P-loop containing nucleotide triphosphate hydrolases"/>
    <property type="match status" value="1"/>
</dbReference>
<accession>A0AAE0XDY7</accession>
<keyword evidence="5" id="KW-0342">GTP-binding</keyword>
<comment type="similarity">
    <text evidence="9">Belongs to the small GTPase superfamily. RasD family.</text>
</comment>
<protein>
    <submittedName>
        <fullName evidence="10">Uncharacterized protein</fullName>
    </submittedName>
</protein>
<keyword evidence="11" id="KW-1185">Reference proteome</keyword>
<sequence length="224" mass="25127">MSNRSSSAEPKTNDHYRIAIMGPAGVGKSAIVNQFLYGKFQTDYKETVVDMHRGVFQLGDTKLTLELLDTAGAYTFPGMRRLAIATSDAFVLVYSQDKPESFEEVTKLRELILAERDTDRVSIVIVANKADCPARNRTKRQASVETESAIANIDWNHGFVSASAKTGINVVSIFEEILRLLSKEEHDVNAVLLRRLVFHSALTRKESISRSLKLKRRRLLGRSK</sequence>
<comment type="subcellular location">
    <subcellularLocation>
        <location evidence="1">Cell membrane</location>
        <topology evidence="1">Lipid-anchor</topology>
    </subcellularLocation>
</comment>
<dbReference type="NCBIfam" id="TIGR00231">
    <property type="entry name" value="small_GTP"/>
    <property type="match status" value="1"/>
</dbReference>
<dbReference type="SUPFAM" id="SSF52540">
    <property type="entry name" value="P-loop containing nucleoside triphosphate hydrolases"/>
    <property type="match status" value="1"/>
</dbReference>
<dbReference type="InterPro" id="IPR052236">
    <property type="entry name" value="Small_GTPase_RasD"/>
</dbReference>
<dbReference type="GO" id="GO:0005886">
    <property type="term" value="C:plasma membrane"/>
    <property type="evidence" value="ECO:0007669"/>
    <property type="project" value="UniProtKB-SubCell"/>
</dbReference>
<dbReference type="FunFam" id="3.40.50.300:FF:000475">
    <property type="entry name" value="GTP-binding protein Rhes"/>
    <property type="match status" value="1"/>
</dbReference>
<evidence type="ECO:0000313" key="10">
    <source>
        <dbReference type="EMBL" id="KAK3690907.1"/>
    </source>
</evidence>
<proteinExistence type="inferred from homology"/>
<keyword evidence="3" id="KW-0488">Methylation</keyword>
<dbReference type="Pfam" id="PF00071">
    <property type="entry name" value="Ras"/>
    <property type="match status" value="1"/>
</dbReference>
<keyword evidence="7" id="KW-0449">Lipoprotein</keyword>
<evidence type="ECO:0000256" key="4">
    <source>
        <dbReference type="ARBA" id="ARBA00022741"/>
    </source>
</evidence>
<dbReference type="Proteomes" id="UP001283361">
    <property type="component" value="Unassembled WGS sequence"/>
</dbReference>
<dbReference type="InterPro" id="IPR001806">
    <property type="entry name" value="Small_GTPase"/>
</dbReference>
<dbReference type="SMART" id="SM00173">
    <property type="entry name" value="RAS"/>
    <property type="match status" value="1"/>
</dbReference>
<keyword evidence="4" id="KW-0547">Nucleotide-binding</keyword>
<evidence type="ECO:0000256" key="3">
    <source>
        <dbReference type="ARBA" id="ARBA00022481"/>
    </source>
</evidence>
<comment type="caution">
    <text evidence="10">The sequence shown here is derived from an EMBL/GenBank/DDBJ whole genome shotgun (WGS) entry which is preliminary data.</text>
</comment>
<name>A0AAE0XDY7_9GAST</name>
<dbReference type="PROSITE" id="PS51421">
    <property type="entry name" value="RAS"/>
    <property type="match status" value="1"/>
</dbReference>
<gene>
    <name evidence="10" type="ORF">RRG08_021605</name>
</gene>
<evidence type="ECO:0000256" key="7">
    <source>
        <dbReference type="ARBA" id="ARBA00023288"/>
    </source>
</evidence>
<dbReference type="GO" id="GO:0003924">
    <property type="term" value="F:GTPase activity"/>
    <property type="evidence" value="ECO:0007669"/>
    <property type="project" value="InterPro"/>
</dbReference>
<evidence type="ECO:0000256" key="6">
    <source>
        <dbReference type="ARBA" id="ARBA00023136"/>
    </source>
</evidence>